<dbReference type="RefSeq" id="WP_002362410.1">
    <property type="nucleotide sequence ID" value="NZ_CABGJI010000019.1"/>
</dbReference>
<dbReference type="InterPro" id="IPR013610">
    <property type="entry name" value="ArdC_N"/>
</dbReference>
<evidence type="ECO:0000259" key="2">
    <source>
        <dbReference type="Pfam" id="PF08401"/>
    </source>
</evidence>
<proteinExistence type="predicted"/>
<feature type="compositionally biased region" description="Basic and acidic residues" evidence="1">
    <location>
        <begin position="364"/>
        <end position="373"/>
    </location>
</feature>
<feature type="region of interest" description="Disordered" evidence="1">
    <location>
        <begin position="349"/>
        <end position="380"/>
    </location>
</feature>
<feature type="region of interest" description="Disordered" evidence="1">
    <location>
        <begin position="686"/>
        <end position="719"/>
    </location>
</feature>
<dbReference type="Gene3D" id="3.40.1360.10">
    <property type="match status" value="1"/>
</dbReference>
<reference evidence="3 4" key="1">
    <citation type="submission" date="2019-02" db="EMBL/GenBank/DDBJ databases">
        <title>Bacteria dissemination in different level of health care in South Africa: the effectiveness of infections prevention and control.</title>
        <authorList>
            <person name="Shobo C."/>
            <person name="Amoako D.G."/>
            <person name="Allam M."/>
            <person name="Ismail A."/>
            <person name="Bester L.A."/>
            <person name="Essack S.Y."/>
        </authorList>
    </citation>
    <scope>NUCLEOTIDE SEQUENCE [LARGE SCALE GENOMIC DNA]</scope>
    <source>
        <strain evidence="3 4">2SIL2</strain>
    </source>
</reference>
<sequence>MPMTHAQRQKVLEEIEQKSIVGVAESLGITLVRQGQSYTWSEHDSFVLTPKKNAFYWNSRQVGGGSIKLVQVIKECTHAEALQYLQTVEAGAVETLKEPTPTNFHYYMKEHTQQNATIDYLLQERKLSRETIDFFFEQNLMAQSTYTDKETGQSEPVIVFKHVGLEEKIKGVALQGIWENKKLHGERGRLKRVWGNGYYGLTVRVGYPPKIAEATSEKPIKIIVFEAPIDLMSYYELKKETIGDAVLFCANGLKKGAVSTLIANEIGSYVKEEEKPTVLEQLEKSKLTTEKVQLVLAVDNDEAGKKFIQQFSNSWCPITLDQPKLIEGKSKTDWNDILKQIKNEIKKKEAKLKRQEAKKRSRERNKEMSEKTQMKQKSQPEFTLEEIIKKKDYQKLSQHLNDGIKEYLTSDTFKNYLDFASKFHKYSSKNIRLLLAQNPNIRRVAGYNAWKKLDRQVKKGSKALYVYAPYFKDKVDKNGKKVTDENGEIVKETRYFLTPVFDVEQTTGAELPQLVYNLEENLSDGKTFTRTYNALVEICPVPVTVTSIASGANGYYDPTKKEIVLQQHLGEVMTLKVLLHEMTHAMLHPDSQAIFGDDVYSRQEFEAESVAYIVSRHLGLDTSSYSFGYLSSWTRQGEKLEEFTQSLETITKEARTLIEKADHALSIEKGIQLPQNKFEERLLNAKKKETEVGKSQANEQKRQQNEPKISAQIANPTRF</sequence>
<dbReference type="GO" id="GO:0006260">
    <property type="term" value="P:DNA replication"/>
    <property type="evidence" value="ECO:0007669"/>
    <property type="project" value="InterPro"/>
</dbReference>
<dbReference type="SUPFAM" id="SSF57783">
    <property type="entry name" value="Zinc beta-ribbon"/>
    <property type="match status" value="1"/>
</dbReference>
<dbReference type="Gene3D" id="3.90.580.10">
    <property type="entry name" value="Zinc finger, CHC2-type domain"/>
    <property type="match status" value="1"/>
</dbReference>
<gene>
    <name evidence="3" type="ORF">EY666_08790</name>
</gene>
<dbReference type="InterPro" id="IPR036977">
    <property type="entry name" value="DNA_primase_Znf_CHC2"/>
</dbReference>
<dbReference type="eggNOG" id="COG4227">
    <property type="taxonomic scope" value="Bacteria"/>
</dbReference>
<dbReference type="AlphaFoldDB" id="A0A1J6YKE3"/>
<evidence type="ECO:0000313" key="4">
    <source>
        <dbReference type="Proteomes" id="UP000305511"/>
    </source>
</evidence>
<dbReference type="Proteomes" id="UP000305511">
    <property type="component" value="Unassembled WGS sequence"/>
</dbReference>
<evidence type="ECO:0000313" key="3">
    <source>
        <dbReference type="EMBL" id="TKK85709.1"/>
    </source>
</evidence>
<accession>A0A1J6YKE3</accession>
<dbReference type="Pfam" id="PF13155">
    <property type="entry name" value="Toprim_2"/>
    <property type="match status" value="1"/>
</dbReference>
<dbReference type="Pfam" id="PF08401">
    <property type="entry name" value="ArdcN"/>
    <property type="match status" value="1"/>
</dbReference>
<protein>
    <submittedName>
        <fullName evidence="3">DUF3991 domain-containing protein</fullName>
    </submittedName>
</protein>
<evidence type="ECO:0000256" key="1">
    <source>
        <dbReference type="SAM" id="MobiDB-lite"/>
    </source>
</evidence>
<name>A0A1J6YKE3_ENTFL</name>
<dbReference type="eggNOG" id="COG0358">
    <property type="taxonomic scope" value="Bacteria"/>
</dbReference>
<dbReference type="GO" id="GO:0003697">
    <property type="term" value="F:single-stranded DNA binding"/>
    <property type="evidence" value="ECO:0007669"/>
    <property type="project" value="InterPro"/>
</dbReference>
<comment type="caution">
    <text evidence="3">The sequence shown here is derived from an EMBL/GenBank/DDBJ whole genome shotgun (WGS) entry which is preliminary data.</text>
</comment>
<feature type="domain" description="N-terminal" evidence="2">
    <location>
        <begin position="416"/>
        <end position="496"/>
    </location>
</feature>
<dbReference type="EMBL" id="SIYF01000199">
    <property type="protein sequence ID" value="TKK85709.1"/>
    <property type="molecule type" value="Genomic_DNA"/>
</dbReference>
<organism evidence="3 4">
    <name type="scientific">Enterococcus faecalis</name>
    <name type="common">Streptococcus faecalis</name>
    <dbReference type="NCBI Taxonomy" id="1351"/>
    <lineage>
        <taxon>Bacteria</taxon>
        <taxon>Bacillati</taxon>
        <taxon>Bacillota</taxon>
        <taxon>Bacilli</taxon>
        <taxon>Lactobacillales</taxon>
        <taxon>Enterococcaceae</taxon>
        <taxon>Enterococcus</taxon>
    </lineage>
</organism>
<dbReference type="GO" id="GO:0008270">
    <property type="term" value="F:zinc ion binding"/>
    <property type="evidence" value="ECO:0007669"/>
    <property type="project" value="InterPro"/>
</dbReference>